<proteinExistence type="predicted"/>
<reference evidence="1" key="1">
    <citation type="submission" date="2020-11" db="EMBL/GenBank/DDBJ databases">
        <authorList>
            <person name="Tran Van P."/>
        </authorList>
    </citation>
    <scope>NUCLEOTIDE SEQUENCE</scope>
</reference>
<evidence type="ECO:0000313" key="2">
    <source>
        <dbReference type="Proteomes" id="UP000759131"/>
    </source>
</evidence>
<sequence>SYVRNGVRIADRIHRSFISRCVALSQSSPIERSLRCFGLNCVCIKRLHPMVDTLCHQILYQSMILSKAETND</sequence>
<dbReference type="EMBL" id="OC872186">
    <property type="protein sequence ID" value="CAD7635748.1"/>
    <property type="molecule type" value="Genomic_DNA"/>
</dbReference>
<keyword evidence="2" id="KW-1185">Reference proteome</keyword>
<accession>A0A7R9L7Z1</accession>
<name>A0A7R9L7Z1_9ACAR</name>
<protein>
    <submittedName>
        <fullName evidence="1">Uncharacterized protein</fullName>
    </submittedName>
</protein>
<dbReference type="Proteomes" id="UP000759131">
    <property type="component" value="Unassembled WGS sequence"/>
</dbReference>
<organism evidence="1">
    <name type="scientific">Medioppia subpectinata</name>
    <dbReference type="NCBI Taxonomy" id="1979941"/>
    <lineage>
        <taxon>Eukaryota</taxon>
        <taxon>Metazoa</taxon>
        <taxon>Ecdysozoa</taxon>
        <taxon>Arthropoda</taxon>
        <taxon>Chelicerata</taxon>
        <taxon>Arachnida</taxon>
        <taxon>Acari</taxon>
        <taxon>Acariformes</taxon>
        <taxon>Sarcoptiformes</taxon>
        <taxon>Oribatida</taxon>
        <taxon>Brachypylina</taxon>
        <taxon>Oppioidea</taxon>
        <taxon>Oppiidae</taxon>
        <taxon>Medioppia</taxon>
    </lineage>
</organism>
<gene>
    <name evidence="1" type="ORF">OSB1V03_LOCUS16139</name>
</gene>
<feature type="non-terminal residue" evidence="1">
    <location>
        <position position="72"/>
    </location>
</feature>
<dbReference type="EMBL" id="CAJPIZ010017611">
    <property type="protein sequence ID" value="CAG2116178.1"/>
    <property type="molecule type" value="Genomic_DNA"/>
</dbReference>
<evidence type="ECO:0000313" key="1">
    <source>
        <dbReference type="EMBL" id="CAD7635748.1"/>
    </source>
</evidence>
<dbReference type="AlphaFoldDB" id="A0A7R9L7Z1"/>